<reference evidence="2" key="1">
    <citation type="submission" date="2022-11" db="UniProtKB">
        <authorList>
            <consortium name="WormBaseParasite"/>
        </authorList>
    </citation>
    <scope>IDENTIFICATION</scope>
</reference>
<proteinExistence type="predicted"/>
<sequence length="131" mass="14297">MIIDQKKQDDTEKMEVDQVAKGDLALATGMKIVSSQKWSQLPVGLGCKSLWTLRHLPNQSWTYALSVGNQAAATSDECNVAGNLQSCLPFPLHLSLAEDATCVPVGQSRMGVPEVWTLKILSVFYVLFCSP</sequence>
<keyword evidence="1" id="KW-1185">Reference proteome</keyword>
<organism evidence="1 2">
    <name type="scientific">Ditylenchus dipsaci</name>
    <dbReference type="NCBI Taxonomy" id="166011"/>
    <lineage>
        <taxon>Eukaryota</taxon>
        <taxon>Metazoa</taxon>
        <taxon>Ecdysozoa</taxon>
        <taxon>Nematoda</taxon>
        <taxon>Chromadorea</taxon>
        <taxon>Rhabditida</taxon>
        <taxon>Tylenchina</taxon>
        <taxon>Tylenchomorpha</taxon>
        <taxon>Sphaerularioidea</taxon>
        <taxon>Anguinidae</taxon>
        <taxon>Anguininae</taxon>
        <taxon>Ditylenchus</taxon>
    </lineage>
</organism>
<dbReference type="Proteomes" id="UP000887574">
    <property type="component" value="Unplaced"/>
</dbReference>
<name>A0A915D7F2_9BILA</name>
<protein>
    <submittedName>
        <fullName evidence="2">Uncharacterized protein</fullName>
    </submittedName>
</protein>
<dbReference type="AlphaFoldDB" id="A0A915D7F2"/>
<dbReference type="WBParaSite" id="jg168">
    <property type="protein sequence ID" value="jg168"/>
    <property type="gene ID" value="jg168"/>
</dbReference>
<accession>A0A915D7F2</accession>
<evidence type="ECO:0000313" key="1">
    <source>
        <dbReference type="Proteomes" id="UP000887574"/>
    </source>
</evidence>
<evidence type="ECO:0000313" key="2">
    <source>
        <dbReference type="WBParaSite" id="jg168"/>
    </source>
</evidence>